<protein>
    <submittedName>
        <fullName evidence="1">Uncharacterized protein</fullName>
    </submittedName>
</protein>
<name>A0AAV7M9I0_PLEWA</name>
<gene>
    <name evidence="1" type="ORF">NDU88_005135</name>
</gene>
<dbReference type="AlphaFoldDB" id="A0AAV7M9I0"/>
<sequence>MAAIHDLKGSLEPRLDAVTVDVGLLRADLQKVSDKVSTAETDIARLTSTSKALEEQVRFMGAWRSARRTRRDGRGGKLSG</sequence>
<evidence type="ECO:0000313" key="2">
    <source>
        <dbReference type="Proteomes" id="UP001066276"/>
    </source>
</evidence>
<reference evidence="1" key="1">
    <citation type="journal article" date="2022" name="bioRxiv">
        <title>Sequencing and chromosome-scale assembly of the giantPleurodeles waltlgenome.</title>
        <authorList>
            <person name="Brown T."/>
            <person name="Elewa A."/>
            <person name="Iarovenko S."/>
            <person name="Subramanian E."/>
            <person name="Araus A.J."/>
            <person name="Petzold A."/>
            <person name="Susuki M."/>
            <person name="Suzuki K.-i.T."/>
            <person name="Hayashi T."/>
            <person name="Toyoda A."/>
            <person name="Oliveira C."/>
            <person name="Osipova E."/>
            <person name="Leigh N.D."/>
            <person name="Simon A."/>
            <person name="Yun M.H."/>
        </authorList>
    </citation>
    <scope>NUCLEOTIDE SEQUENCE</scope>
    <source>
        <strain evidence="1">20211129_DDA</strain>
        <tissue evidence="1">Liver</tissue>
    </source>
</reference>
<comment type="caution">
    <text evidence="1">The sequence shown here is derived from an EMBL/GenBank/DDBJ whole genome shotgun (WGS) entry which is preliminary data.</text>
</comment>
<keyword evidence="2" id="KW-1185">Reference proteome</keyword>
<accession>A0AAV7M9I0</accession>
<dbReference type="EMBL" id="JANPWB010000014">
    <property type="protein sequence ID" value="KAJ1100046.1"/>
    <property type="molecule type" value="Genomic_DNA"/>
</dbReference>
<evidence type="ECO:0000313" key="1">
    <source>
        <dbReference type="EMBL" id="KAJ1100046.1"/>
    </source>
</evidence>
<proteinExistence type="predicted"/>
<dbReference type="Proteomes" id="UP001066276">
    <property type="component" value="Chromosome 10"/>
</dbReference>
<organism evidence="1 2">
    <name type="scientific">Pleurodeles waltl</name>
    <name type="common">Iberian ribbed newt</name>
    <dbReference type="NCBI Taxonomy" id="8319"/>
    <lineage>
        <taxon>Eukaryota</taxon>
        <taxon>Metazoa</taxon>
        <taxon>Chordata</taxon>
        <taxon>Craniata</taxon>
        <taxon>Vertebrata</taxon>
        <taxon>Euteleostomi</taxon>
        <taxon>Amphibia</taxon>
        <taxon>Batrachia</taxon>
        <taxon>Caudata</taxon>
        <taxon>Salamandroidea</taxon>
        <taxon>Salamandridae</taxon>
        <taxon>Pleurodelinae</taxon>
        <taxon>Pleurodeles</taxon>
    </lineage>
</organism>